<dbReference type="AlphaFoldDB" id="A0A6J0C8Q0"/>
<keyword evidence="3" id="KW-1185">Reference proteome</keyword>
<evidence type="ECO:0000256" key="2">
    <source>
        <dbReference type="SAM" id="MobiDB-lite"/>
    </source>
</evidence>
<dbReference type="RefSeq" id="XP_046588790.1">
    <property type="nucleotide sequence ID" value="XM_046732834.1"/>
</dbReference>
<proteinExistence type="predicted"/>
<keyword evidence="1" id="KW-0175">Coiled coil</keyword>
<feature type="compositionally biased region" description="Polar residues" evidence="2">
    <location>
        <begin position="149"/>
        <end position="160"/>
    </location>
</feature>
<dbReference type="RefSeq" id="XP_015522958.1">
    <property type="nucleotide sequence ID" value="XM_015667472.1"/>
</dbReference>
<feature type="coiled-coil region" evidence="1">
    <location>
        <begin position="100"/>
        <end position="127"/>
    </location>
</feature>
<evidence type="ECO:0000313" key="5">
    <source>
        <dbReference type="RefSeq" id="XP_015522959.1"/>
    </source>
</evidence>
<feature type="region of interest" description="Disordered" evidence="2">
    <location>
        <begin position="140"/>
        <end position="163"/>
    </location>
</feature>
<dbReference type="RefSeq" id="XP_015522959.1">
    <property type="nucleotide sequence ID" value="XM_015667473.1"/>
</dbReference>
<dbReference type="OrthoDB" id="8184392at2759"/>
<name>A0A6J0C8Q0_NEOLC</name>
<protein>
    <submittedName>
        <fullName evidence="4 5">Uncharacterized protein LOC107226602</fullName>
    </submittedName>
</protein>
<evidence type="ECO:0000313" key="6">
    <source>
        <dbReference type="RefSeq" id="XP_015522961.1"/>
    </source>
</evidence>
<accession>A0A6J0C8Q0</accession>
<sequence length="397" mass="44163">MATCTNTVAMGLDANQSSKESTENGNIGNIALPANDTAAENLSEPSRCFVCDVKVQGRYYALATCRTQSSRARVIEKLGELVGERYMVVISEDDLICRGCANLMNTLDRLENEMRGVKDVILRFLERKYSLEEGELLGSSETVKPCQPPQITKSHTQNGSGYHGRKRAAVSAVDVSSDGGKQKKSNNVWMQCDKCRYTTRYNAFMVHHIRQHIKQRITCDKCGVQIKNQQSFHLCKEQEFKNESVDVPEIQNNVKEPVVESFATSTIALPNCEKDEHISIVIPQSDHQLEDESKKETVQLIRLSSPDHLDLQNMVTSGDVNMTGHEVYVRVLQHVEDEHGNPQVAVESNSNAGMVVSVKEGSGKQMLTLAEDGSLEMVEVTSWDDVHSSQSDPDVPF</sequence>
<evidence type="ECO:0000313" key="4">
    <source>
        <dbReference type="RefSeq" id="XP_015522958.1"/>
    </source>
</evidence>
<dbReference type="RefSeq" id="XP_015522961.1">
    <property type="nucleotide sequence ID" value="XM_015667475.1"/>
</dbReference>
<evidence type="ECO:0000313" key="3">
    <source>
        <dbReference type="Proteomes" id="UP000829291"/>
    </source>
</evidence>
<dbReference type="Proteomes" id="UP000829291">
    <property type="component" value="Chromosome 2"/>
</dbReference>
<evidence type="ECO:0000256" key="1">
    <source>
        <dbReference type="SAM" id="Coils"/>
    </source>
</evidence>
<organism evidence="3 4">
    <name type="scientific">Neodiprion lecontei</name>
    <name type="common">Redheaded pine sawfly</name>
    <dbReference type="NCBI Taxonomy" id="441921"/>
    <lineage>
        <taxon>Eukaryota</taxon>
        <taxon>Metazoa</taxon>
        <taxon>Ecdysozoa</taxon>
        <taxon>Arthropoda</taxon>
        <taxon>Hexapoda</taxon>
        <taxon>Insecta</taxon>
        <taxon>Pterygota</taxon>
        <taxon>Neoptera</taxon>
        <taxon>Endopterygota</taxon>
        <taxon>Hymenoptera</taxon>
        <taxon>Tenthredinoidea</taxon>
        <taxon>Diprionidae</taxon>
        <taxon>Diprioninae</taxon>
        <taxon>Neodiprion</taxon>
    </lineage>
</organism>
<dbReference type="RefSeq" id="XP_046588789.1">
    <property type="nucleotide sequence ID" value="XM_046732833.1"/>
</dbReference>
<dbReference type="GeneID" id="107226602"/>
<evidence type="ECO:0000313" key="8">
    <source>
        <dbReference type="RefSeq" id="XP_046588790.1"/>
    </source>
</evidence>
<dbReference type="KEGG" id="nlo:107226602"/>
<gene>
    <name evidence="4 5 6 7 8" type="primary">LOC107226602</name>
</gene>
<reference evidence="4 5" key="1">
    <citation type="submission" date="2025-04" db="UniProtKB">
        <authorList>
            <consortium name="RefSeq"/>
        </authorList>
    </citation>
    <scope>IDENTIFICATION</scope>
    <source>
        <tissue evidence="7 8">Thorax and Abdomen</tissue>
        <tissue evidence="4 5">Whole body</tissue>
    </source>
</reference>
<evidence type="ECO:0000313" key="7">
    <source>
        <dbReference type="RefSeq" id="XP_046588789.1"/>
    </source>
</evidence>